<name>A0A9D6DRE2_9BACT</name>
<comment type="caution">
    <text evidence="2">The sequence shown here is derived from an EMBL/GenBank/DDBJ whole genome shotgun (WGS) entry which is preliminary data.</text>
</comment>
<dbReference type="InterPro" id="IPR016181">
    <property type="entry name" value="Acyl_CoA_acyltransferase"/>
</dbReference>
<dbReference type="Pfam" id="PF08445">
    <property type="entry name" value="FR47"/>
    <property type="match status" value="1"/>
</dbReference>
<sequence>MARPWRPQEKRIENHNDPMVREVWQMMKAEFGDEADPLYWVKESIRQGINKYDVITGPDGKIISFSNSRYLEMEPVAGRPPESLVYMAFILTDEEHRRKGLATELNRKLSLGALEQARQEGHAVRGMVGESTETSEKFWNKIGKRRVYFEDSEGNIHEVPYKAPPCDYDDNTGEPLLEGAFEHLMVNMFDGSGELKSGDLVRMARTIYFEEYGAEPEDYASKKAWQRTQEVLVGYLKEFEQSLAGAKDGRVFLMSEDERNQKQAELKAKGKEVVEVK</sequence>
<evidence type="ECO:0000313" key="3">
    <source>
        <dbReference type="Proteomes" id="UP000786662"/>
    </source>
</evidence>
<evidence type="ECO:0000313" key="2">
    <source>
        <dbReference type="EMBL" id="MBI2052604.1"/>
    </source>
</evidence>
<feature type="domain" description="N-acetyltransferase" evidence="1">
    <location>
        <begin position="10"/>
        <end position="166"/>
    </location>
</feature>
<accession>A0A9D6DRE2</accession>
<dbReference type="InterPro" id="IPR000182">
    <property type="entry name" value="GNAT_dom"/>
</dbReference>
<dbReference type="SUPFAM" id="SSF55729">
    <property type="entry name" value="Acyl-CoA N-acyltransferases (Nat)"/>
    <property type="match status" value="1"/>
</dbReference>
<evidence type="ECO:0000259" key="1">
    <source>
        <dbReference type="PROSITE" id="PS51186"/>
    </source>
</evidence>
<protein>
    <submittedName>
        <fullName evidence="2">GNAT family N-acetyltransferase</fullName>
    </submittedName>
</protein>
<dbReference type="InterPro" id="IPR013653">
    <property type="entry name" value="GCN5-like_dom"/>
</dbReference>
<dbReference type="PROSITE" id="PS51186">
    <property type="entry name" value="GNAT"/>
    <property type="match status" value="1"/>
</dbReference>
<dbReference type="AlphaFoldDB" id="A0A9D6DRE2"/>
<dbReference type="Proteomes" id="UP000786662">
    <property type="component" value="Unassembled WGS sequence"/>
</dbReference>
<dbReference type="Gene3D" id="3.40.630.30">
    <property type="match status" value="1"/>
</dbReference>
<dbReference type="GO" id="GO:0016747">
    <property type="term" value="F:acyltransferase activity, transferring groups other than amino-acyl groups"/>
    <property type="evidence" value="ECO:0007669"/>
    <property type="project" value="InterPro"/>
</dbReference>
<organism evidence="2 3">
    <name type="scientific">Candidatus Sungiibacteriota bacterium</name>
    <dbReference type="NCBI Taxonomy" id="2750080"/>
    <lineage>
        <taxon>Bacteria</taxon>
        <taxon>Candidatus Sungiibacteriota</taxon>
    </lineage>
</organism>
<gene>
    <name evidence="2" type="ORF">HYT38_02960</name>
</gene>
<feature type="non-terminal residue" evidence="2">
    <location>
        <position position="277"/>
    </location>
</feature>
<dbReference type="EMBL" id="JACOYY010000083">
    <property type="protein sequence ID" value="MBI2052604.1"/>
    <property type="molecule type" value="Genomic_DNA"/>
</dbReference>
<proteinExistence type="predicted"/>
<reference evidence="2" key="1">
    <citation type="submission" date="2020-07" db="EMBL/GenBank/DDBJ databases">
        <title>Huge and variable diversity of episymbiotic CPR bacteria and DPANN archaea in groundwater ecosystems.</title>
        <authorList>
            <person name="He C.Y."/>
            <person name="Keren R."/>
            <person name="Whittaker M."/>
            <person name="Farag I.F."/>
            <person name="Doudna J."/>
            <person name="Cate J.H.D."/>
            <person name="Banfield J.F."/>
        </authorList>
    </citation>
    <scope>NUCLEOTIDE SEQUENCE</scope>
    <source>
        <strain evidence="2">NC_groundwater_191_Ag_S-0.1um_45_8</strain>
    </source>
</reference>